<dbReference type="PANTHER" id="PTHR39603:SF1">
    <property type="entry name" value="CYANOVIRIN-N DOMAIN-CONTAINING PROTEIN"/>
    <property type="match status" value="1"/>
</dbReference>
<proteinExistence type="predicted"/>
<dbReference type="EMBL" id="JAWWNJ010000082">
    <property type="protein sequence ID" value="KAK7001696.1"/>
    <property type="molecule type" value="Genomic_DNA"/>
</dbReference>
<dbReference type="AlphaFoldDB" id="A0AAW0A7Y7"/>
<keyword evidence="1" id="KW-1133">Transmembrane helix</keyword>
<evidence type="ECO:0000256" key="1">
    <source>
        <dbReference type="SAM" id="Phobius"/>
    </source>
</evidence>
<feature type="transmembrane region" description="Helical" evidence="1">
    <location>
        <begin position="17"/>
        <end position="35"/>
    </location>
</feature>
<protein>
    <submittedName>
        <fullName evidence="2">Uncharacterized protein</fullName>
    </submittedName>
</protein>
<keyword evidence="3" id="KW-1185">Reference proteome</keyword>
<feature type="transmembrane region" description="Helical" evidence="1">
    <location>
        <begin position="47"/>
        <end position="65"/>
    </location>
</feature>
<accession>A0AAW0A7Y7</accession>
<evidence type="ECO:0000313" key="2">
    <source>
        <dbReference type="EMBL" id="KAK7001696.1"/>
    </source>
</evidence>
<reference evidence="2 3" key="1">
    <citation type="journal article" date="2024" name="J Genomics">
        <title>Draft genome sequencing and assembly of Favolaschia claudopus CIRM-BRFM 2984 isolated from oak limbs.</title>
        <authorList>
            <person name="Navarro D."/>
            <person name="Drula E."/>
            <person name="Chaduli D."/>
            <person name="Cazenave R."/>
            <person name="Ahrendt S."/>
            <person name="Wang J."/>
            <person name="Lipzen A."/>
            <person name="Daum C."/>
            <person name="Barry K."/>
            <person name="Grigoriev I.V."/>
            <person name="Favel A."/>
            <person name="Rosso M.N."/>
            <person name="Martin F."/>
        </authorList>
    </citation>
    <scope>NUCLEOTIDE SEQUENCE [LARGE SCALE GENOMIC DNA]</scope>
    <source>
        <strain evidence="2 3">CIRM-BRFM 2984</strain>
    </source>
</reference>
<dbReference type="PANTHER" id="PTHR39603">
    <property type="entry name" value="CYANOVIRIN-N DOMAIN-CONTAINING PROTEIN"/>
    <property type="match status" value="1"/>
</dbReference>
<dbReference type="Proteomes" id="UP001362999">
    <property type="component" value="Unassembled WGS sequence"/>
</dbReference>
<organism evidence="2 3">
    <name type="scientific">Favolaschia claudopus</name>
    <dbReference type="NCBI Taxonomy" id="2862362"/>
    <lineage>
        <taxon>Eukaryota</taxon>
        <taxon>Fungi</taxon>
        <taxon>Dikarya</taxon>
        <taxon>Basidiomycota</taxon>
        <taxon>Agaricomycotina</taxon>
        <taxon>Agaricomycetes</taxon>
        <taxon>Agaricomycetidae</taxon>
        <taxon>Agaricales</taxon>
        <taxon>Marasmiineae</taxon>
        <taxon>Mycenaceae</taxon>
        <taxon>Favolaschia</taxon>
    </lineage>
</organism>
<sequence length="187" mass="19531">MSQVYVSRDRGAAARRVLKLVCSLHFLAIAAARLANPTKYEPTWCCFNYLTLLKFTLLVLLLSKFTSPAKNVVKGLERRFNLICNEVPQCSVSDATACFNFLNALGQQACTVPGPVGASSTFCTAGGCHWFGGNLKQGGGSVSSFCSDVATGGASVIFGCSQSSNLVSGANAANGNGDLIVTISSES</sequence>
<comment type="caution">
    <text evidence="2">The sequence shown here is derived from an EMBL/GenBank/DDBJ whole genome shotgun (WGS) entry which is preliminary data.</text>
</comment>
<keyword evidence="1" id="KW-0472">Membrane</keyword>
<keyword evidence="1" id="KW-0812">Transmembrane</keyword>
<evidence type="ECO:0000313" key="3">
    <source>
        <dbReference type="Proteomes" id="UP001362999"/>
    </source>
</evidence>
<name>A0AAW0A7Y7_9AGAR</name>
<gene>
    <name evidence="2" type="ORF">R3P38DRAFT_3046979</name>
</gene>